<keyword evidence="1" id="KW-0472">Membrane</keyword>
<dbReference type="EMBL" id="GBRH01167788">
    <property type="protein sequence ID" value="JAE30108.1"/>
    <property type="molecule type" value="Transcribed_RNA"/>
</dbReference>
<keyword evidence="1" id="KW-1133">Transmembrane helix</keyword>
<sequence length="28" mass="3153">MKCHNHILFQILILTGATDGFVILLPLM</sequence>
<feature type="transmembrane region" description="Helical" evidence="1">
    <location>
        <begin position="7"/>
        <end position="27"/>
    </location>
</feature>
<keyword evidence="1" id="KW-0812">Transmembrane</keyword>
<proteinExistence type="predicted"/>
<accession>A0A0A9HB63</accession>
<dbReference type="AlphaFoldDB" id="A0A0A9HB63"/>
<name>A0A0A9HB63_ARUDO</name>
<evidence type="ECO:0000313" key="2">
    <source>
        <dbReference type="EMBL" id="JAE30108.1"/>
    </source>
</evidence>
<evidence type="ECO:0000256" key="1">
    <source>
        <dbReference type="SAM" id="Phobius"/>
    </source>
</evidence>
<protein>
    <submittedName>
        <fullName evidence="2">Uncharacterized protein</fullName>
    </submittedName>
</protein>
<organism evidence="2">
    <name type="scientific">Arundo donax</name>
    <name type="common">Giant reed</name>
    <name type="synonym">Donax arundinaceus</name>
    <dbReference type="NCBI Taxonomy" id="35708"/>
    <lineage>
        <taxon>Eukaryota</taxon>
        <taxon>Viridiplantae</taxon>
        <taxon>Streptophyta</taxon>
        <taxon>Embryophyta</taxon>
        <taxon>Tracheophyta</taxon>
        <taxon>Spermatophyta</taxon>
        <taxon>Magnoliopsida</taxon>
        <taxon>Liliopsida</taxon>
        <taxon>Poales</taxon>
        <taxon>Poaceae</taxon>
        <taxon>PACMAD clade</taxon>
        <taxon>Arundinoideae</taxon>
        <taxon>Arundineae</taxon>
        <taxon>Arundo</taxon>
    </lineage>
</organism>
<reference evidence="2" key="2">
    <citation type="journal article" date="2015" name="Data Brief">
        <title>Shoot transcriptome of the giant reed, Arundo donax.</title>
        <authorList>
            <person name="Barrero R.A."/>
            <person name="Guerrero F.D."/>
            <person name="Moolhuijzen P."/>
            <person name="Goolsby J.A."/>
            <person name="Tidwell J."/>
            <person name="Bellgard S.E."/>
            <person name="Bellgard M.I."/>
        </authorList>
    </citation>
    <scope>NUCLEOTIDE SEQUENCE</scope>
    <source>
        <tissue evidence="2">Shoot tissue taken approximately 20 cm above the soil surface</tissue>
    </source>
</reference>
<reference evidence="2" key="1">
    <citation type="submission" date="2014-09" db="EMBL/GenBank/DDBJ databases">
        <authorList>
            <person name="Magalhaes I.L.F."/>
            <person name="Oliveira U."/>
            <person name="Santos F.R."/>
            <person name="Vidigal T.H.D.A."/>
            <person name="Brescovit A.D."/>
            <person name="Santos A.J."/>
        </authorList>
    </citation>
    <scope>NUCLEOTIDE SEQUENCE</scope>
    <source>
        <tissue evidence="2">Shoot tissue taken approximately 20 cm above the soil surface</tissue>
    </source>
</reference>